<keyword evidence="2" id="KW-0963">Cytoplasm</keyword>
<reference evidence="9 10" key="1">
    <citation type="journal article" date="2022" name="Gigascience">
        <title>A chromosome-level genome assembly and annotation of the desert horned lizard, Phrynosoma platyrhinos, provides insight into chromosomal rearrangements among reptiles.</title>
        <authorList>
            <person name="Koochekian N."/>
            <person name="Ascanio A."/>
            <person name="Farleigh K."/>
            <person name="Card D.C."/>
            <person name="Schield D.R."/>
            <person name="Castoe T.A."/>
            <person name="Jezkova T."/>
        </authorList>
    </citation>
    <scope>NUCLEOTIDE SEQUENCE [LARGE SCALE GENOMIC DNA]</scope>
    <source>
        <strain evidence="9">NK-2021</strain>
    </source>
</reference>
<evidence type="ECO:0000256" key="5">
    <source>
        <dbReference type="ARBA" id="ARBA00024431"/>
    </source>
</evidence>
<keyword evidence="3" id="KW-0970">Cilium biogenesis/degradation</keyword>
<dbReference type="Pfam" id="PF14737">
    <property type="entry name" value="DUF4470"/>
    <property type="match status" value="1"/>
</dbReference>
<comment type="subcellular location">
    <subcellularLocation>
        <location evidence="4">Dynein axonemal particle</location>
    </subcellularLocation>
</comment>
<dbReference type="InterPro" id="IPR039304">
    <property type="entry name" value="DNAAF3"/>
</dbReference>
<dbReference type="PANTHER" id="PTHR22118">
    <property type="entry name" value="DYNEIN ASSEMBLY FACTOR 3, AXONEMAL"/>
    <property type="match status" value="1"/>
</dbReference>
<dbReference type="PANTHER" id="PTHR22118:SF14">
    <property type="entry name" value="DYNEIN AXONEMAL ASSEMBLY FACTOR 3"/>
    <property type="match status" value="1"/>
</dbReference>
<evidence type="ECO:0000256" key="3">
    <source>
        <dbReference type="ARBA" id="ARBA00022794"/>
    </source>
</evidence>
<keyword evidence="10" id="KW-1185">Reference proteome</keyword>
<feature type="domain" description="Dynein assembly factor 3 C-terminal" evidence="8">
    <location>
        <begin position="175"/>
        <end position="463"/>
    </location>
</feature>
<evidence type="ECO:0000313" key="9">
    <source>
        <dbReference type="EMBL" id="KAH0626510.1"/>
    </source>
</evidence>
<name>A0ABQ7TAR6_PHRPL</name>
<gene>
    <name evidence="9" type="ORF">JD844_001534</name>
</gene>
<organism evidence="9 10">
    <name type="scientific">Phrynosoma platyrhinos</name>
    <name type="common">Desert horned lizard</name>
    <dbReference type="NCBI Taxonomy" id="52577"/>
    <lineage>
        <taxon>Eukaryota</taxon>
        <taxon>Metazoa</taxon>
        <taxon>Chordata</taxon>
        <taxon>Craniata</taxon>
        <taxon>Vertebrata</taxon>
        <taxon>Euteleostomi</taxon>
        <taxon>Lepidosauria</taxon>
        <taxon>Squamata</taxon>
        <taxon>Bifurcata</taxon>
        <taxon>Unidentata</taxon>
        <taxon>Episquamata</taxon>
        <taxon>Toxicofera</taxon>
        <taxon>Iguania</taxon>
        <taxon>Phrynosomatidae</taxon>
        <taxon>Phrynosomatinae</taxon>
        <taxon>Phrynosoma</taxon>
    </lineage>
</organism>
<dbReference type="InterPro" id="IPR027974">
    <property type="entry name" value="DUF4470"/>
</dbReference>
<evidence type="ECO:0000256" key="6">
    <source>
        <dbReference type="ARBA" id="ARBA00025165"/>
    </source>
</evidence>
<comment type="function">
    <text evidence="6">Required for the assembly of axonemal inner and outer dynein arms. Involved in preassembly of dyneins into complexes before their transport into cilia.</text>
</comment>
<evidence type="ECO:0000256" key="2">
    <source>
        <dbReference type="ARBA" id="ARBA00022490"/>
    </source>
</evidence>
<comment type="similarity">
    <text evidence="1">Belongs to the DNAAF3 family.</text>
</comment>
<evidence type="ECO:0000256" key="4">
    <source>
        <dbReference type="ARBA" id="ARBA00024190"/>
    </source>
</evidence>
<protein>
    <recommendedName>
        <fullName evidence="5">Dynein axonemal assembly factor 3</fullName>
    </recommendedName>
</protein>
<proteinExistence type="inferred from homology"/>
<accession>A0ABQ7TAR6</accession>
<evidence type="ECO:0000259" key="7">
    <source>
        <dbReference type="Pfam" id="PF14737"/>
    </source>
</evidence>
<dbReference type="InterPro" id="IPR028235">
    <property type="entry name" value="DNAAF3_C"/>
</dbReference>
<comment type="caution">
    <text evidence="9">The sequence shown here is derived from an EMBL/GenBank/DDBJ whole genome shotgun (WGS) entry which is preliminary data.</text>
</comment>
<sequence length="498" mass="56437">MSEALEDPNGHVFFTMFAFYTAMTAAGSGNGFGTTAWWGFSPALDLQATCLETSMESLQPSQDGIPELNILLVGSIDGRHILKTMSQVRRWPQRKINFYVLENNLETVGRQLLFLSLALEPSEKMGLQEKSEAFLELMGNTLLRSQTASYLQEKASIFIRYITDSDFQQTHLPIVDFSALKFRERDQLEAIFQFWRNPNPQAFQIKQLWDLRVRQYLGNRYDARRGVCDWDLTMKLHEHGANVINTREFFHWRNTGIAFEMRESAYDVPNKTLASGRLLRHKGEPVPARGYWGDIASSPYIAFGIESEDPSLLKMTNGIPSKSSQEISLHNITALLYELRYNTHYDPSAASNEEGSGDCTRLDASNGPPATEDVRIYFLPLNCLSELHHKDKYRGLFHIIFFSCSMVHFLQPNLNLISATNATLIVELTKEQISFLPDLRKEQLSEFSSRVTSLAKGAGFVPVQTTEKKIFSLFQLGDQKTGEIHSEIPPPQMTTPGP</sequence>
<dbReference type="Pfam" id="PF14740">
    <property type="entry name" value="DUF4471"/>
    <property type="match status" value="1"/>
</dbReference>
<dbReference type="Proteomes" id="UP000826234">
    <property type="component" value="Unassembled WGS sequence"/>
</dbReference>
<evidence type="ECO:0000256" key="1">
    <source>
        <dbReference type="ARBA" id="ARBA00010449"/>
    </source>
</evidence>
<feature type="domain" description="DUF4470" evidence="7">
    <location>
        <begin position="37"/>
        <end position="143"/>
    </location>
</feature>
<evidence type="ECO:0000313" key="10">
    <source>
        <dbReference type="Proteomes" id="UP000826234"/>
    </source>
</evidence>
<dbReference type="EMBL" id="JAIPUX010000521">
    <property type="protein sequence ID" value="KAH0626510.1"/>
    <property type="molecule type" value="Genomic_DNA"/>
</dbReference>
<evidence type="ECO:0000259" key="8">
    <source>
        <dbReference type="Pfam" id="PF14740"/>
    </source>
</evidence>